<proteinExistence type="predicted"/>
<sequence>MLSLWTGLPGNGKTLFLIDHLRERAAKEQRHVYVHGIALTDKGRQELGWTEFTEPEKWWEFPPGAIVVMDEAQFVFPRRNSGSKVPEHVNKMATHRHLGIDVYIVTQKPTMIDVFIRDLVEDHYHVKRLFGSRSARVSKFSGASMLARADFKDAIKSDRRFPRDVYPLYVSSQLHTHKLQLPWKKFAPIILGAVATIGAITYLAFNFWDDMAGSPAIPKGAAPSGIHSTSARPPGPLTREEWLEGRVARLEGLPHTAPVFDAVMAVQSAPKPVACVQMGPKCNCYSQQGTRIFEVPHLFCLQAVQNGWFDETVPDSRTGELPGQGRGHQVSAPPSSTPQGATSGQVLASLPPQLAPNLSVGSN</sequence>
<feature type="compositionally biased region" description="Polar residues" evidence="1">
    <location>
        <begin position="332"/>
        <end position="346"/>
    </location>
</feature>
<dbReference type="Gene3D" id="3.40.50.300">
    <property type="entry name" value="P-loop containing nucleotide triphosphate hydrolases"/>
    <property type="match status" value="1"/>
</dbReference>
<evidence type="ECO:0000313" key="4">
    <source>
        <dbReference type="EMBL" id="GLR12898.1"/>
    </source>
</evidence>
<feature type="transmembrane region" description="Helical" evidence="2">
    <location>
        <begin position="186"/>
        <end position="208"/>
    </location>
</feature>
<protein>
    <recommendedName>
        <fullName evidence="3">Zona occludens toxin N-terminal domain-containing protein</fullName>
    </recommendedName>
</protein>
<dbReference type="RefSeq" id="WP_284196025.1">
    <property type="nucleotide sequence ID" value="NZ_BSOG01000002.1"/>
</dbReference>
<dbReference type="Proteomes" id="UP001156706">
    <property type="component" value="Unassembled WGS sequence"/>
</dbReference>
<keyword evidence="2" id="KW-0812">Transmembrane</keyword>
<dbReference type="InterPro" id="IPR027417">
    <property type="entry name" value="P-loop_NTPase"/>
</dbReference>
<reference evidence="5" key="1">
    <citation type="journal article" date="2019" name="Int. J. Syst. Evol. Microbiol.">
        <title>The Global Catalogue of Microorganisms (GCM) 10K type strain sequencing project: providing services to taxonomists for standard genome sequencing and annotation.</title>
        <authorList>
            <consortium name="The Broad Institute Genomics Platform"/>
            <consortium name="The Broad Institute Genome Sequencing Center for Infectious Disease"/>
            <person name="Wu L."/>
            <person name="Ma J."/>
        </authorList>
    </citation>
    <scope>NUCLEOTIDE SEQUENCE [LARGE SCALE GENOMIC DNA]</scope>
    <source>
        <strain evidence="5">NBRC 110044</strain>
    </source>
</reference>
<evidence type="ECO:0000256" key="1">
    <source>
        <dbReference type="SAM" id="MobiDB-lite"/>
    </source>
</evidence>
<dbReference type="InterPro" id="IPR008900">
    <property type="entry name" value="Zot_N"/>
</dbReference>
<feature type="region of interest" description="Disordered" evidence="1">
    <location>
        <begin position="313"/>
        <end position="363"/>
    </location>
</feature>
<evidence type="ECO:0000259" key="3">
    <source>
        <dbReference type="Pfam" id="PF05707"/>
    </source>
</evidence>
<accession>A0ABQ5YEI5</accession>
<evidence type="ECO:0000256" key="2">
    <source>
        <dbReference type="SAM" id="Phobius"/>
    </source>
</evidence>
<gene>
    <name evidence="4" type="ORF">GCM10007907_16880</name>
</gene>
<keyword evidence="5" id="KW-1185">Reference proteome</keyword>
<keyword evidence="2" id="KW-1133">Transmembrane helix</keyword>
<dbReference type="EMBL" id="BSOG01000002">
    <property type="protein sequence ID" value="GLR12898.1"/>
    <property type="molecule type" value="Genomic_DNA"/>
</dbReference>
<name>A0ABQ5YEI5_9NEIS</name>
<evidence type="ECO:0000313" key="5">
    <source>
        <dbReference type="Proteomes" id="UP001156706"/>
    </source>
</evidence>
<feature type="domain" description="Zona occludens toxin N-terminal" evidence="3">
    <location>
        <begin position="2"/>
        <end position="172"/>
    </location>
</feature>
<organism evidence="4 5">
    <name type="scientific">Chitinimonas prasina</name>
    <dbReference type="NCBI Taxonomy" id="1434937"/>
    <lineage>
        <taxon>Bacteria</taxon>
        <taxon>Pseudomonadati</taxon>
        <taxon>Pseudomonadota</taxon>
        <taxon>Betaproteobacteria</taxon>
        <taxon>Neisseriales</taxon>
        <taxon>Chitinibacteraceae</taxon>
        <taxon>Chitinimonas</taxon>
    </lineage>
</organism>
<comment type="caution">
    <text evidence="4">The sequence shown here is derived from an EMBL/GenBank/DDBJ whole genome shotgun (WGS) entry which is preliminary data.</text>
</comment>
<keyword evidence="2" id="KW-0472">Membrane</keyword>
<dbReference type="Pfam" id="PF05707">
    <property type="entry name" value="Zot"/>
    <property type="match status" value="1"/>
</dbReference>